<dbReference type="InterPro" id="IPR000719">
    <property type="entry name" value="Prot_kinase_dom"/>
</dbReference>
<keyword evidence="1" id="KW-0723">Serine/threonine-protein kinase</keyword>
<dbReference type="SMART" id="SM00220">
    <property type="entry name" value="S_TKc"/>
    <property type="match status" value="1"/>
</dbReference>
<sequence length="1335" mass="146927">MSTSLHDLVAGRDDPEHATHCDETASDVDADTASQRSIPLSPPASPHAVATPLHPQEFFSRRDSQVDSIEIDFGSETDEDSRSDLNARRASSITSAVPSTISQTEQPKTHAISVTYPPPSSSDTTDVDSFTSAASTYSRKARPESMLLQPPHGPLVLGIALVDFNHLVGPKIEFSQGDIFEDEEIAKVLPFLALPDGAHLSLEDYSYFHLVPDVSNPTTVFGISCNRQIAASTLLVKDVDVTRSIVQKAVVVLASKPVFGPIRDRLGVVTRALFAQRDFTDTQILVEFGKSLEISLRTQLTESGLYIALSRLCRREFVHVFRHRTLVLLKALMLQKKIMFYGHPVERLCTYQYSLISLIPSLLQTLDDCGSPPLAARAPTLFRPNSLKTSDRKSMLAYAGLPLDLFGKDAFFQPYLSLQQLDLLKDSQSWLCGSTNSIVTQQKEIEILVNTETATLEFRNPRLERLVALTAADRKWIDEIVRDVNDSWDDTDPTKAVMHFKGSDDYLRSKFEEYVTAALASVRYREFLSKGKGNGTIIAGTSGDASTLEDYNTVWIAEFTKTNAYEVWDRSTDPMLFDIVEPRHPCNEKPSVVSDIGLRLSEGIQDLKLEQQLAPTREAISRTLTAGSANFFKAVEGVRERWQQRTVSSPSMQDVTSGPYGAPVEITKSEASLPAAMTDSAKSGVNISRQTSRESAASVLLSQRPISMAQAASDTKAALSSFGVGIQSLWSSRASRFSRTNIGSVVPNDSASSPAQSHSSSTAQTSSPKSSPSVHTVVEVAEHGQEQEHVVVTKTSDERTSHEMEPGEPMEDLRDRQPPATEVCILSPPCSLNLKAVQDVLVSLITTKWVSLSAFRIVALDAAPSWSCWNFLGLVKMATPIRKKRNFKALQLNVNQSGKPKEPEPIPTRAAPATTGPVKGKKRPPPMTLNAPKLGQTPVTNDADGNLLAAGVNPPSVATGTSSTRRNTYHTTLSNTLANLDMNAETRYDLRNEDLKDLQELGQGNGGSVKKVEHVPTKTIMAKKASHQHFFVRICRHVDVGHAQIVLIDAKPSVRKQILRELHIMHDCNSPYIISFYGAFLSDPNICICMEYMDKGSLDGIYKKIGAIDFEVVGHIALAVLEGLTYLYDVQRIIHRDIKPSNILCNSRGQIKICDFGVSGELINSIADTFVGTSTYMSPERIQGAQYTVKSDVWSLGISLIELALGRFPFSESAPDDSDFSDLEGTLSPNTMTLPPVRKDKDKNTKKDRRKSKGVSLQGGGMMMSILELLQHIVNEPAPRLTPEGRFPEEAEDFVDSCLLKDPDARKTPKELLKHQWIEQARASTFDLETWANTF</sequence>
<proteinExistence type="inferred from homology"/>
<protein>
    <submittedName>
        <fullName evidence="12">Transport protein Avl9-domain-containing protein</fullName>
    </submittedName>
</protein>
<comment type="similarity">
    <text evidence="6">Belongs to the protein kinase superfamily. STE Ser/Thr protein kinase family. MAP kinase kinase subfamily.</text>
</comment>
<dbReference type="InterPro" id="IPR051731">
    <property type="entry name" value="DENND11/AVL9_GEFs"/>
</dbReference>
<dbReference type="InterPro" id="IPR011009">
    <property type="entry name" value="Kinase-like_dom_sf"/>
</dbReference>
<dbReference type="PROSITE" id="PS00107">
    <property type="entry name" value="PROTEIN_KINASE_ATP"/>
    <property type="match status" value="1"/>
</dbReference>
<dbReference type="InterPro" id="IPR008271">
    <property type="entry name" value="Ser/Thr_kinase_AS"/>
</dbReference>
<dbReference type="OrthoDB" id="26278at2759"/>
<feature type="region of interest" description="Disordered" evidence="9">
    <location>
        <begin position="1"/>
        <end position="51"/>
    </location>
</feature>
<feature type="region of interest" description="Disordered" evidence="9">
    <location>
        <begin position="896"/>
        <end position="936"/>
    </location>
</feature>
<dbReference type="PANTHER" id="PTHR31017">
    <property type="entry name" value="LATE SECRETORY PATHWAY PROTEIN AVL9-RELATED"/>
    <property type="match status" value="1"/>
</dbReference>
<dbReference type="Gene3D" id="3.30.200.20">
    <property type="entry name" value="Phosphorylase Kinase, domain 1"/>
    <property type="match status" value="1"/>
</dbReference>
<keyword evidence="5 8" id="KW-0067">ATP-binding</keyword>
<accession>A0A8I2YU05</accession>
<reference evidence="12" key="1">
    <citation type="submission" date="2021-03" db="EMBL/GenBank/DDBJ databases">
        <title>Evolutionary innovations through gain and loss of genes in the ectomycorrhizal Boletales.</title>
        <authorList>
            <person name="Wu G."/>
            <person name="Miyauchi S."/>
            <person name="Morin E."/>
            <person name="Yang Z.-L."/>
            <person name="Xu J."/>
            <person name="Martin F.M."/>
        </authorList>
    </citation>
    <scope>NUCLEOTIDE SEQUENCE</scope>
    <source>
        <strain evidence="12">BR01</strain>
    </source>
</reference>
<organism evidence="12 13">
    <name type="scientific">Boletus reticuloceps</name>
    <dbReference type="NCBI Taxonomy" id="495285"/>
    <lineage>
        <taxon>Eukaryota</taxon>
        <taxon>Fungi</taxon>
        <taxon>Dikarya</taxon>
        <taxon>Basidiomycota</taxon>
        <taxon>Agaricomycotina</taxon>
        <taxon>Agaricomycetes</taxon>
        <taxon>Agaricomycetidae</taxon>
        <taxon>Boletales</taxon>
        <taxon>Boletineae</taxon>
        <taxon>Boletaceae</taxon>
        <taxon>Boletoideae</taxon>
        <taxon>Boletus</taxon>
    </lineage>
</organism>
<dbReference type="InterPro" id="IPR037516">
    <property type="entry name" value="Tripartite_DENN"/>
</dbReference>
<evidence type="ECO:0000256" key="4">
    <source>
        <dbReference type="ARBA" id="ARBA00022777"/>
    </source>
</evidence>
<evidence type="ECO:0000259" key="11">
    <source>
        <dbReference type="PROSITE" id="PS50211"/>
    </source>
</evidence>
<dbReference type="GO" id="GO:0005524">
    <property type="term" value="F:ATP binding"/>
    <property type="evidence" value="ECO:0007669"/>
    <property type="project" value="UniProtKB-UniRule"/>
</dbReference>
<feature type="region of interest" description="Disordered" evidence="9">
    <location>
        <begin position="1219"/>
        <end position="1257"/>
    </location>
</feature>
<keyword evidence="13" id="KW-1185">Reference proteome</keyword>
<dbReference type="InterPro" id="IPR049613">
    <property type="entry name" value="Byr1-like_cat"/>
</dbReference>
<dbReference type="PROSITE" id="PS50011">
    <property type="entry name" value="PROTEIN_KINASE_DOM"/>
    <property type="match status" value="1"/>
</dbReference>
<dbReference type="EMBL" id="JAGFBS010000010">
    <property type="protein sequence ID" value="KAG6376993.1"/>
    <property type="molecule type" value="Genomic_DNA"/>
</dbReference>
<dbReference type="PROSITE" id="PS00108">
    <property type="entry name" value="PROTEIN_KINASE_ST"/>
    <property type="match status" value="1"/>
</dbReference>
<dbReference type="GO" id="GO:0005737">
    <property type="term" value="C:cytoplasm"/>
    <property type="evidence" value="ECO:0007669"/>
    <property type="project" value="TreeGrafter"/>
</dbReference>
<feature type="domain" description="UDENN" evidence="11">
    <location>
        <begin position="157"/>
        <end position="592"/>
    </location>
</feature>
<comment type="similarity">
    <text evidence="7">Belongs to the AVL9 family.</text>
</comment>
<dbReference type="Pfam" id="PF09794">
    <property type="entry name" value="Avl9"/>
    <property type="match status" value="1"/>
</dbReference>
<dbReference type="Pfam" id="PF00069">
    <property type="entry name" value="Pkinase"/>
    <property type="match status" value="1"/>
</dbReference>
<feature type="binding site" evidence="8">
    <location>
        <position position="1024"/>
    </location>
    <ligand>
        <name>ATP</name>
        <dbReference type="ChEBI" id="CHEBI:30616"/>
    </ligand>
</feature>
<dbReference type="PROSITE" id="PS50211">
    <property type="entry name" value="DENN"/>
    <property type="match status" value="1"/>
</dbReference>
<evidence type="ECO:0000259" key="10">
    <source>
        <dbReference type="PROSITE" id="PS50011"/>
    </source>
</evidence>
<evidence type="ECO:0000256" key="6">
    <source>
        <dbReference type="ARBA" id="ARBA00038035"/>
    </source>
</evidence>
<feature type="region of interest" description="Disordered" evidence="9">
    <location>
        <begin position="745"/>
        <end position="776"/>
    </location>
</feature>
<dbReference type="InterPro" id="IPR018307">
    <property type="entry name" value="ABL9/DENND6_dom"/>
</dbReference>
<dbReference type="GO" id="GO:0004674">
    <property type="term" value="F:protein serine/threonine kinase activity"/>
    <property type="evidence" value="ECO:0007669"/>
    <property type="project" value="UniProtKB-KW"/>
</dbReference>
<feature type="compositionally biased region" description="Polar residues" evidence="9">
    <location>
        <begin position="89"/>
        <end position="106"/>
    </location>
</feature>
<dbReference type="CDD" id="cd06620">
    <property type="entry name" value="PKc_Byr1_like"/>
    <property type="match status" value="1"/>
</dbReference>
<feature type="domain" description="Protein kinase" evidence="10">
    <location>
        <begin position="995"/>
        <end position="1318"/>
    </location>
</feature>
<dbReference type="FunFam" id="3.30.200.20:FF:000040">
    <property type="entry name" value="Dual specificity mitogen-activated protein kinase kinase"/>
    <property type="match status" value="1"/>
</dbReference>
<gene>
    <name evidence="12" type="ORF">JVT61DRAFT_1036</name>
</gene>
<dbReference type="InterPro" id="IPR017441">
    <property type="entry name" value="Protein_kinase_ATP_BS"/>
</dbReference>
<evidence type="ECO:0000256" key="7">
    <source>
        <dbReference type="ARBA" id="ARBA00038178"/>
    </source>
</evidence>
<evidence type="ECO:0000313" key="13">
    <source>
        <dbReference type="Proteomes" id="UP000683000"/>
    </source>
</evidence>
<keyword evidence="2" id="KW-0808">Transferase</keyword>
<feature type="region of interest" description="Disordered" evidence="9">
    <location>
        <begin position="73"/>
        <end position="129"/>
    </location>
</feature>
<feature type="region of interest" description="Disordered" evidence="9">
    <location>
        <begin position="792"/>
        <end position="815"/>
    </location>
</feature>
<evidence type="ECO:0000256" key="8">
    <source>
        <dbReference type="PROSITE-ProRule" id="PRU10141"/>
    </source>
</evidence>
<dbReference type="Gene3D" id="1.10.510.10">
    <property type="entry name" value="Transferase(Phosphotransferase) domain 1"/>
    <property type="match status" value="1"/>
</dbReference>
<comment type="caution">
    <text evidence="12">The sequence shown here is derived from an EMBL/GenBank/DDBJ whole genome shotgun (WGS) entry which is preliminary data.</text>
</comment>
<dbReference type="PANTHER" id="PTHR31017:SF1">
    <property type="entry name" value="LATE SECRETORY PATHWAY PROTEIN AVL9 HOMOLOG"/>
    <property type="match status" value="1"/>
</dbReference>
<keyword evidence="4" id="KW-0418">Kinase</keyword>
<evidence type="ECO:0000313" key="12">
    <source>
        <dbReference type="EMBL" id="KAG6376993.1"/>
    </source>
</evidence>
<evidence type="ECO:0000256" key="3">
    <source>
        <dbReference type="ARBA" id="ARBA00022741"/>
    </source>
</evidence>
<keyword evidence="3 8" id="KW-0547">Nucleotide-binding</keyword>
<evidence type="ECO:0000256" key="9">
    <source>
        <dbReference type="SAM" id="MobiDB-lite"/>
    </source>
</evidence>
<evidence type="ECO:0000256" key="5">
    <source>
        <dbReference type="ARBA" id="ARBA00022840"/>
    </source>
</evidence>
<feature type="compositionally biased region" description="Basic and acidic residues" evidence="9">
    <location>
        <begin position="9"/>
        <end position="23"/>
    </location>
</feature>
<feature type="compositionally biased region" description="Low complexity" evidence="9">
    <location>
        <begin position="750"/>
        <end position="776"/>
    </location>
</feature>
<dbReference type="Proteomes" id="UP000683000">
    <property type="component" value="Unassembled WGS sequence"/>
</dbReference>
<name>A0A8I2YU05_9AGAM</name>
<evidence type="ECO:0000256" key="2">
    <source>
        <dbReference type="ARBA" id="ARBA00022679"/>
    </source>
</evidence>
<dbReference type="SUPFAM" id="SSF56112">
    <property type="entry name" value="Protein kinase-like (PK-like)"/>
    <property type="match status" value="1"/>
</dbReference>
<evidence type="ECO:0000256" key="1">
    <source>
        <dbReference type="ARBA" id="ARBA00022527"/>
    </source>
</evidence>